<keyword evidence="2" id="KW-0812">Transmembrane</keyword>
<gene>
    <name evidence="5" type="ORF">BMF97_09270</name>
</gene>
<dbReference type="Pfam" id="PF00175">
    <property type="entry name" value="NAD_binding_1"/>
    <property type="match status" value="1"/>
</dbReference>
<dbReference type="Pfam" id="PF00970">
    <property type="entry name" value="FAD_binding_6"/>
    <property type="match status" value="1"/>
</dbReference>
<dbReference type="PROSITE" id="PS50902">
    <property type="entry name" value="FLAVODOXIN_LIKE"/>
    <property type="match status" value="1"/>
</dbReference>
<dbReference type="SUPFAM" id="SSF52343">
    <property type="entry name" value="Ferredoxin reductase-like, C-terminal NADP-linked domain"/>
    <property type="match status" value="1"/>
</dbReference>
<dbReference type="InterPro" id="IPR001709">
    <property type="entry name" value="Flavoprot_Pyr_Nucl_cyt_Rdtase"/>
</dbReference>
<dbReference type="RefSeq" id="WP_069215026.1">
    <property type="nucleotide sequence ID" value="NZ_CP016378.1"/>
</dbReference>
<name>A0A1V3U0J6_ELIME</name>
<dbReference type="eggNOG" id="COG3182">
    <property type="taxonomic scope" value="Bacteria"/>
</dbReference>
<dbReference type="InterPro" id="IPR001094">
    <property type="entry name" value="Flavdoxin-like"/>
</dbReference>
<reference evidence="5 6" key="1">
    <citation type="submission" date="2016-11" db="EMBL/GenBank/DDBJ databases">
        <title>Genome sequence and comparative genomic analysis of clinical strain Elizabethkingia meningoseptica 61421 PRCM.</title>
        <authorList>
            <person name="Wang M."/>
            <person name="Hu S."/>
            <person name="Cao L."/>
            <person name="Jiang T."/>
            <person name="Zhou Y."/>
            <person name="Ming D."/>
        </authorList>
    </citation>
    <scope>NUCLEOTIDE SEQUENCE [LARGE SCALE GENOMIC DNA]</scope>
    <source>
        <strain evidence="5 6">61421 PRCM</strain>
    </source>
</reference>
<evidence type="ECO:0000259" key="3">
    <source>
        <dbReference type="PROSITE" id="PS50902"/>
    </source>
</evidence>
<feature type="domain" description="FAD-binding FR-type" evidence="4">
    <location>
        <begin position="496"/>
        <end position="594"/>
    </location>
</feature>
<dbReference type="Proteomes" id="UP000188947">
    <property type="component" value="Unassembled WGS sequence"/>
</dbReference>
<dbReference type="OrthoDB" id="9789468at2"/>
<keyword evidence="2" id="KW-0472">Membrane</keyword>
<feature type="transmembrane region" description="Helical" evidence="2">
    <location>
        <begin position="299"/>
        <end position="324"/>
    </location>
</feature>
<dbReference type="PRINTS" id="PR00369">
    <property type="entry name" value="FLAVODOXIN"/>
</dbReference>
<protein>
    <submittedName>
        <fullName evidence="5">FAD-binding oxidoreductase</fullName>
    </submittedName>
</protein>
<dbReference type="GO" id="GO:0010181">
    <property type="term" value="F:FMN binding"/>
    <property type="evidence" value="ECO:0007669"/>
    <property type="project" value="InterPro"/>
</dbReference>
<dbReference type="GO" id="GO:0005829">
    <property type="term" value="C:cytosol"/>
    <property type="evidence" value="ECO:0007669"/>
    <property type="project" value="TreeGrafter"/>
</dbReference>
<dbReference type="Pfam" id="PF03929">
    <property type="entry name" value="PepSY_TM"/>
    <property type="match status" value="1"/>
</dbReference>
<feature type="transmembrane region" description="Helical" evidence="2">
    <location>
        <begin position="172"/>
        <end position="197"/>
    </location>
</feature>
<dbReference type="PROSITE" id="PS51384">
    <property type="entry name" value="FAD_FR"/>
    <property type="match status" value="1"/>
</dbReference>
<sequence>MTLSIWRYAHLALAILTFSFLIIASTTGVILAYDAAQEKVQPYRVDDFSEINLAQSLPELRKVFPEITEITVDHNQFVTLEGSDQDGNAVKAYIDPKTGKIIGKPVEKSAFINWVTSLHRSLFLKETGRFAVGVISFLLMLISISGLILIIKRQQGFRHFFDKIKKDFFSQYFHVVSGRLLLIPILVISLTGTYLFMIRFNIIPKRENIKTVIKKESLNTTEKKLADFPIFKETRFSKVKKIEFPFIEDDPEEFFVIKLKDREITVDQINGAVVKEEKYPLSVIYEDLSLTFHTGRGSVTWSIILGIASLNILMFIYSGFVITFKRTRNKIKNKYKAEDAEIVILVGSENGSTLGFANHIHSQLLSAGKKSFITELNQYKLYPKAEHLLIFTSTYGLGDAPTNAKHFKALVAKYPQSKKIKYSVIGFGSKAYEDFCGYAIETEQLLSSQSWAEAQLALHTVNDRSTTEFAEWAKQWSYETMIPLATAPSLYNQKTPPLKPMQVISKSEIVEEVTTFKILLKPGRTLSFKSGDLLAIYPDNDHKERFYSIGKVDGAIQLVVKLYENGLGSGFLYNLKEGQEIKARVVKNSEFHFPKKANKVAMIANGTGIAPFLGMIEENSKETEAHLYCGFRRSSELTKSYEAFAQDNIQKGKLAHLHLAYSREEQSQYVMDLVKRDAVFFMDLLQQGGYIMICGALKMQHDLEDLLRDLCNRENKNYEEYKANGQILTDCY</sequence>
<keyword evidence="1" id="KW-0285">Flavoprotein</keyword>
<organism evidence="5 6">
    <name type="scientific">Elizabethkingia meningoseptica</name>
    <name type="common">Chryseobacterium meningosepticum</name>
    <dbReference type="NCBI Taxonomy" id="238"/>
    <lineage>
        <taxon>Bacteria</taxon>
        <taxon>Pseudomonadati</taxon>
        <taxon>Bacteroidota</taxon>
        <taxon>Flavobacteriia</taxon>
        <taxon>Flavobacteriales</taxon>
        <taxon>Weeksellaceae</taxon>
        <taxon>Elizabethkingia</taxon>
    </lineage>
</organism>
<dbReference type="InterPro" id="IPR039261">
    <property type="entry name" value="FNR_nucleotide-bd"/>
</dbReference>
<dbReference type="InterPro" id="IPR001433">
    <property type="entry name" value="OxRdtase_FAD/NAD-bd"/>
</dbReference>
<proteinExistence type="predicted"/>
<dbReference type="STRING" id="238.BBD35_06970"/>
<dbReference type="EMBL" id="MPOG01000010">
    <property type="protein sequence ID" value="OOH95541.1"/>
    <property type="molecule type" value="Genomic_DNA"/>
</dbReference>
<comment type="caution">
    <text evidence="5">The sequence shown here is derived from an EMBL/GenBank/DDBJ whole genome shotgun (WGS) entry which is preliminary data.</text>
</comment>
<dbReference type="Gene3D" id="3.40.50.80">
    <property type="entry name" value="Nucleotide-binding domain of ferredoxin-NADP reductase (FNR) module"/>
    <property type="match status" value="1"/>
</dbReference>
<feature type="transmembrane region" description="Helical" evidence="2">
    <location>
        <begin position="130"/>
        <end position="151"/>
    </location>
</feature>
<dbReference type="Pfam" id="PF00258">
    <property type="entry name" value="Flavodoxin_1"/>
    <property type="match status" value="1"/>
</dbReference>
<keyword evidence="2" id="KW-1133">Transmembrane helix</keyword>
<dbReference type="InterPro" id="IPR017927">
    <property type="entry name" value="FAD-bd_FR_type"/>
</dbReference>
<dbReference type="SUPFAM" id="SSF52218">
    <property type="entry name" value="Flavoproteins"/>
    <property type="match status" value="1"/>
</dbReference>
<dbReference type="InterPro" id="IPR005625">
    <property type="entry name" value="PepSY-ass_TM"/>
</dbReference>
<dbReference type="eggNOG" id="COG0369">
    <property type="taxonomic scope" value="Bacteria"/>
</dbReference>
<evidence type="ECO:0000256" key="1">
    <source>
        <dbReference type="ARBA" id="ARBA00022630"/>
    </source>
</evidence>
<feature type="domain" description="Flavodoxin-like" evidence="3">
    <location>
        <begin position="342"/>
        <end position="481"/>
    </location>
</feature>
<dbReference type="AlphaFoldDB" id="A0A1V3U0J6"/>
<dbReference type="PRINTS" id="PR00371">
    <property type="entry name" value="FPNCR"/>
</dbReference>
<dbReference type="InterPro" id="IPR029039">
    <property type="entry name" value="Flavoprotein-like_sf"/>
</dbReference>
<dbReference type="GO" id="GO:0016491">
    <property type="term" value="F:oxidoreductase activity"/>
    <property type="evidence" value="ECO:0007669"/>
    <property type="project" value="InterPro"/>
</dbReference>
<accession>A0A1V3U0J6</accession>
<dbReference type="InterPro" id="IPR017938">
    <property type="entry name" value="Riboflavin_synthase-like_b-brl"/>
</dbReference>
<keyword evidence="6" id="KW-1185">Reference proteome</keyword>
<evidence type="ECO:0000313" key="6">
    <source>
        <dbReference type="Proteomes" id="UP000188947"/>
    </source>
</evidence>
<dbReference type="InterPro" id="IPR008333">
    <property type="entry name" value="Cbr1-like_FAD-bd_dom"/>
</dbReference>
<dbReference type="Gene3D" id="3.40.50.360">
    <property type="match status" value="1"/>
</dbReference>
<dbReference type="PANTHER" id="PTHR19384">
    <property type="entry name" value="NITRIC OXIDE SYNTHASE-RELATED"/>
    <property type="match status" value="1"/>
</dbReference>
<dbReference type="InterPro" id="IPR008254">
    <property type="entry name" value="Flavodoxin/NO_synth"/>
</dbReference>
<evidence type="ECO:0000313" key="5">
    <source>
        <dbReference type="EMBL" id="OOH95541.1"/>
    </source>
</evidence>
<evidence type="ECO:0000256" key="2">
    <source>
        <dbReference type="SAM" id="Phobius"/>
    </source>
</evidence>
<dbReference type="Gene3D" id="2.40.30.10">
    <property type="entry name" value="Translation factors"/>
    <property type="match status" value="1"/>
</dbReference>
<evidence type="ECO:0000259" key="4">
    <source>
        <dbReference type="PROSITE" id="PS51384"/>
    </source>
</evidence>
<dbReference type="SUPFAM" id="SSF63380">
    <property type="entry name" value="Riboflavin synthase domain-like"/>
    <property type="match status" value="1"/>
</dbReference>
<dbReference type="GO" id="GO:0050660">
    <property type="term" value="F:flavin adenine dinucleotide binding"/>
    <property type="evidence" value="ECO:0007669"/>
    <property type="project" value="TreeGrafter"/>
</dbReference>
<feature type="transmembrane region" description="Helical" evidence="2">
    <location>
        <begin position="12"/>
        <end position="33"/>
    </location>
</feature>